<proteinExistence type="predicted"/>
<name>A0A0M3TKV1_LEPIR</name>
<reference evidence="1 2" key="1">
    <citation type="journal article" date="2015" name="Genome Announc.">
        <title>Whole-Genome Sequence of Leptospira interrogans Serovar Hardjo Subtype Hardjoprajitno Strain Norma, Isolated from Cattle in a Leptospirosis Outbreak in Brazil.</title>
        <authorList>
            <person name="Cosate M.R."/>
            <person name="Soares S.C."/>
            <person name="Mendes T.A."/>
            <person name="Raittz R.T."/>
            <person name="Moreira E.C."/>
            <person name="Leite R."/>
            <person name="Fernandes G.R."/>
            <person name="Haddad J.P."/>
            <person name="Ortega J.M."/>
        </authorList>
    </citation>
    <scope>NUCLEOTIDE SEQUENCE [LARGE SCALE GENOMIC DNA]</scope>
    <source>
        <strain evidence="1 2">Norma</strain>
    </source>
</reference>
<dbReference type="EMBL" id="CP012603">
    <property type="protein sequence ID" value="ALE37961.1"/>
    <property type="molecule type" value="Genomic_DNA"/>
</dbReference>
<gene>
    <name evidence="1" type="ORF">G436_0743</name>
</gene>
<organism evidence="1">
    <name type="scientific">Leptospira interrogans serovar Hardjo str. Norma</name>
    <dbReference type="NCBI Taxonomy" id="1279460"/>
    <lineage>
        <taxon>Bacteria</taxon>
        <taxon>Pseudomonadati</taxon>
        <taxon>Spirochaetota</taxon>
        <taxon>Spirochaetia</taxon>
        <taxon>Leptospirales</taxon>
        <taxon>Leptospiraceae</taxon>
        <taxon>Leptospira</taxon>
    </lineage>
</organism>
<protein>
    <submittedName>
        <fullName evidence="1">Uncharacterized protein</fullName>
    </submittedName>
</protein>
<dbReference type="Proteomes" id="UP000056502">
    <property type="component" value="Chromosome I"/>
</dbReference>
<evidence type="ECO:0000313" key="2">
    <source>
        <dbReference type="Proteomes" id="UP000056502"/>
    </source>
</evidence>
<accession>A0A0M3TKV1</accession>
<evidence type="ECO:0000313" key="1">
    <source>
        <dbReference type="EMBL" id="ALE37961.1"/>
    </source>
</evidence>
<sequence>MGTHTDLDFTVRLTKTQILSEQETRFVKIKMSVGTHTESYYSNV</sequence>
<dbReference type="PATRIC" id="fig|1279460.3.peg.749"/>
<dbReference type="AlphaFoldDB" id="A0A0M3TKV1"/>